<name>A0ABN4BZU2_DEHRP</name>
<evidence type="ECO:0000313" key="2">
    <source>
        <dbReference type="Proteomes" id="UP000018934"/>
    </source>
</evidence>
<dbReference type="EMBL" id="CP007033">
    <property type="protein sequence ID" value="AHF10891.1"/>
    <property type="molecule type" value="Genomic_DNA"/>
</dbReference>
<accession>A0ABN4BZU2</accession>
<dbReference type="Proteomes" id="UP000018934">
    <property type="component" value="Chromosome"/>
</dbReference>
<gene>
    <name evidence="1" type="ORF">DEHRE_13105</name>
</gene>
<sequence>MKVGKHTAFMIDFISDFADGKISRYLFEIDYSGYVIEHFPKMKKEDSRLARKFVTTVDNVFEYAQANTISDDDFRIMANNALCDLLGVDEPDFM</sequence>
<dbReference type="RefSeq" id="WP_025206163.1">
    <property type="nucleotide sequence ID" value="NZ_CP007033.1"/>
</dbReference>
<protein>
    <submittedName>
        <fullName evidence="1">Uncharacterized protein</fullName>
    </submittedName>
</protein>
<evidence type="ECO:0000313" key="1">
    <source>
        <dbReference type="EMBL" id="AHF10891.1"/>
    </source>
</evidence>
<reference evidence="1 2" key="1">
    <citation type="journal article" date="2013" name="Stand. Genomic Sci.">
        <title>Complete genome sequence of Dehalobacter restrictus PER-K23(T.).</title>
        <authorList>
            <person name="Kruse T."/>
            <person name="Maillard J."/>
            <person name="Goodwin L."/>
            <person name="Woyke T."/>
            <person name="Teshima H."/>
            <person name="Bruce D."/>
            <person name="Detter C."/>
            <person name="Tapia R."/>
            <person name="Han C."/>
            <person name="Huntemann M."/>
            <person name="Wei C.L."/>
            <person name="Han J."/>
            <person name="Chen A."/>
            <person name="Kyrpides N."/>
            <person name="Szeto E."/>
            <person name="Markowitz V."/>
            <person name="Ivanova N."/>
            <person name="Pagani I."/>
            <person name="Pati A."/>
            <person name="Pitluck S."/>
            <person name="Nolan M."/>
            <person name="Holliger C."/>
            <person name="Smidt H."/>
        </authorList>
    </citation>
    <scope>NUCLEOTIDE SEQUENCE [LARGE SCALE GENOMIC DNA]</scope>
    <source>
        <strain evidence="2">DSM 9455</strain>
    </source>
</reference>
<keyword evidence="2" id="KW-1185">Reference proteome</keyword>
<proteinExistence type="predicted"/>
<organism evidence="1 2">
    <name type="scientific">Dehalobacter restrictus (strain DSM 9455 / PER-K23)</name>
    <dbReference type="NCBI Taxonomy" id="871738"/>
    <lineage>
        <taxon>Bacteria</taxon>
        <taxon>Bacillati</taxon>
        <taxon>Bacillota</taxon>
        <taxon>Clostridia</taxon>
        <taxon>Eubacteriales</taxon>
        <taxon>Desulfitobacteriaceae</taxon>
        <taxon>Dehalobacter</taxon>
    </lineage>
</organism>